<dbReference type="AlphaFoldDB" id="A0A6L9MWV5"/>
<dbReference type="PANTHER" id="PTHR34599:SF1">
    <property type="entry name" value="PHOSPHATIDIC ACID PHOSPHATASE TYPE 2_HALOPEROXIDASE DOMAIN-CONTAINING PROTEIN"/>
    <property type="match status" value="1"/>
</dbReference>
<proteinExistence type="predicted"/>
<keyword evidence="3" id="KW-1185">Reference proteome</keyword>
<dbReference type="PANTHER" id="PTHR34599">
    <property type="entry name" value="PEROXIDASE-RELATED"/>
    <property type="match status" value="1"/>
</dbReference>
<evidence type="ECO:0000256" key="1">
    <source>
        <dbReference type="SAM" id="SignalP"/>
    </source>
</evidence>
<gene>
    <name evidence="2" type="ORF">GTW09_11605</name>
</gene>
<evidence type="ECO:0000313" key="2">
    <source>
        <dbReference type="EMBL" id="NDW22170.1"/>
    </source>
</evidence>
<organism evidence="2 3">
    <name type="scientific">Alteromonas hispanica</name>
    <dbReference type="NCBI Taxonomy" id="315421"/>
    <lineage>
        <taxon>Bacteria</taxon>
        <taxon>Pseudomonadati</taxon>
        <taxon>Pseudomonadota</taxon>
        <taxon>Gammaproteobacteria</taxon>
        <taxon>Alteromonadales</taxon>
        <taxon>Alteromonadaceae</taxon>
        <taxon>Alteromonas/Salinimonas group</taxon>
        <taxon>Alteromonas</taxon>
    </lineage>
</organism>
<feature type="chain" id="PRO_5026843618" evidence="1">
    <location>
        <begin position="22"/>
        <end position="506"/>
    </location>
</feature>
<dbReference type="EMBL" id="JAAAWP010000006">
    <property type="protein sequence ID" value="NDW22170.1"/>
    <property type="molecule type" value="Genomic_DNA"/>
</dbReference>
<dbReference type="InterPro" id="IPR052559">
    <property type="entry name" value="V-haloperoxidase"/>
</dbReference>
<evidence type="ECO:0000313" key="3">
    <source>
        <dbReference type="Proteomes" id="UP000478837"/>
    </source>
</evidence>
<dbReference type="InterPro" id="IPR036938">
    <property type="entry name" value="PAP2/HPO_sf"/>
</dbReference>
<name>A0A6L9MWV5_9ALTE</name>
<dbReference type="Proteomes" id="UP000478837">
    <property type="component" value="Unassembled WGS sequence"/>
</dbReference>
<protein>
    <submittedName>
        <fullName evidence="2">Phosphoesterase</fullName>
    </submittedName>
</protein>
<accession>A0A6L9MWV5</accession>
<dbReference type="GO" id="GO:0004601">
    <property type="term" value="F:peroxidase activity"/>
    <property type="evidence" value="ECO:0007669"/>
    <property type="project" value="InterPro"/>
</dbReference>
<dbReference type="InterPro" id="IPR016119">
    <property type="entry name" value="Br/Cl_peroxidase_C"/>
</dbReference>
<dbReference type="RefSeq" id="WP_163112018.1">
    <property type="nucleotide sequence ID" value="NZ_JAAAWP010000006.1"/>
</dbReference>
<comment type="caution">
    <text evidence="2">The sequence shown here is derived from an EMBL/GenBank/DDBJ whole genome shotgun (WGS) entry which is preliminary data.</text>
</comment>
<sequence>MNFARAFVGVAFLLTANTALADVKRTQDETKLPNYLNSFSKGLPHNEWGVVDEKAYEKLLSALNEGNSAAFENVPMGVKNGFGLRNPLAAYASVHEGGDPDTFTIPSAPEFDSAWQAAEAVEVMWKALLRDVPFADYASNSLVKDATKDLQQLSEFRGPTSNNSHTKGKISSQTLFRGVGPGETVGPYISQFLLKPIPYGATTIPQRYKVPKLGNDHLTNYNEWLRIQNGGKPSGITTALYEAESLYLYSGRALGEYVLHDFVNMAYLNAALIIGSFGDEAFAKSDPYSKTKSQARAPLFGINHAIDLLSRVSMPSQQVAWYQKWLVHRRARPEVYFGRVHNHLADNGIAYPIHEEMLNSKALDKALKENGTYLLPQASPKGAPLHPTYPAAHAVMAGAAVTMLKAFFNGDFVIPDPVMTSADGKRLLPYKGESLTIEGELNKLASNISLGRNFAGVHYRSDGDYGLVLGEEYAISALREIAHQYREEFGGFTFRRFNGTTVEISQ</sequence>
<keyword evidence="1" id="KW-0732">Signal</keyword>
<feature type="signal peptide" evidence="1">
    <location>
        <begin position="1"/>
        <end position="21"/>
    </location>
</feature>
<dbReference type="SUPFAM" id="SSF48317">
    <property type="entry name" value="Acid phosphatase/Vanadium-dependent haloperoxidase"/>
    <property type="match status" value="1"/>
</dbReference>
<reference evidence="2 3" key="1">
    <citation type="submission" date="2020-01" db="EMBL/GenBank/DDBJ databases">
        <title>Genomes of bacteria type strains.</title>
        <authorList>
            <person name="Chen J."/>
            <person name="Zhu S."/>
            <person name="Yang J."/>
        </authorList>
    </citation>
    <scope>NUCLEOTIDE SEQUENCE [LARGE SCALE GENOMIC DNA]</scope>
    <source>
        <strain evidence="2 3">LMG 22958</strain>
    </source>
</reference>
<dbReference type="Gene3D" id="1.10.606.10">
    <property type="entry name" value="Vanadium-containing Chloroperoxidase, domain 2"/>
    <property type="match status" value="1"/>
</dbReference>